<reference evidence="3" key="1">
    <citation type="journal article" date="2016" name="Environ. Microbiol.">
        <title>The complete genome of a viable archaeum isolated from 123-million-year-old rock salt.</title>
        <authorList>
            <person name="Jaakkola S.T."/>
            <person name="Pfeiffer F."/>
            <person name="Ravantti J.J."/>
            <person name="Guo Q."/>
            <person name="Liu Y."/>
            <person name="Chen X."/>
            <person name="Ma H."/>
            <person name="Yang C."/>
            <person name="Oksanen H.M."/>
            <person name="Bamford D.H."/>
        </authorList>
    </citation>
    <scope>NUCLEOTIDE SEQUENCE</scope>
    <source>
        <strain evidence="3">JI20-1</strain>
    </source>
</reference>
<dbReference type="InterPro" id="IPR012340">
    <property type="entry name" value="NA-bd_OB-fold"/>
</dbReference>
<dbReference type="PANTHER" id="PTHR34075">
    <property type="entry name" value="BLR3430 PROTEIN"/>
    <property type="match status" value="1"/>
</dbReference>
<dbReference type="OrthoDB" id="9573at2157"/>
<proteinExistence type="predicted"/>
<accession>A0A0U5H2N7</accession>
<evidence type="ECO:0000313" key="2">
    <source>
        <dbReference type="EMBL" id="CQH49259.1"/>
    </source>
</evidence>
<dbReference type="GeneID" id="26658188"/>
<dbReference type="SUPFAM" id="SSF50249">
    <property type="entry name" value="Nucleic acid-binding proteins"/>
    <property type="match status" value="1"/>
</dbReference>
<dbReference type="Gene3D" id="6.10.30.10">
    <property type="match status" value="1"/>
</dbReference>
<dbReference type="InterPro" id="IPR052513">
    <property type="entry name" value="Thioester_dehydratase-like"/>
</dbReference>
<dbReference type="EMBL" id="LN831302">
    <property type="protein sequence ID" value="CQH49259.1"/>
    <property type="molecule type" value="Genomic_DNA"/>
</dbReference>
<name>A0A0U5H2N7_9EURY</name>
<dbReference type="PANTHER" id="PTHR34075:SF5">
    <property type="entry name" value="BLR3430 PROTEIN"/>
    <property type="match status" value="1"/>
</dbReference>
<dbReference type="KEGG" id="hhb:Hhub_1503"/>
<dbReference type="Pfam" id="PF01796">
    <property type="entry name" value="OB_ChsH2_C"/>
    <property type="match status" value="1"/>
</dbReference>
<keyword evidence="3" id="KW-1185">Reference proteome</keyword>
<dbReference type="InterPro" id="IPR002878">
    <property type="entry name" value="ChsH2_C"/>
</dbReference>
<dbReference type="RefSeq" id="WP_059055878.1">
    <property type="nucleotide sequence ID" value="NZ_CEML01000002.1"/>
</dbReference>
<organism evidence="2 3">
    <name type="scientific">Halobacterium hubeiense</name>
    <dbReference type="NCBI Taxonomy" id="1407499"/>
    <lineage>
        <taxon>Archaea</taxon>
        <taxon>Methanobacteriati</taxon>
        <taxon>Methanobacteriota</taxon>
        <taxon>Stenosarchaea group</taxon>
        <taxon>Halobacteria</taxon>
        <taxon>Halobacteriales</taxon>
        <taxon>Halobacteriaceae</taxon>
        <taxon>Halobacterium</taxon>
    </lineage>
</organism>
<dbReference type="Proteomes" id="UP000066737">
    <property type="component" value="Chromosome I"/>
</dbReference>
<feature type="domain" description="ChsH2 C-terminal OB-fold" evidence="1">
    <location>
        <begin position="55"/>
        <end position="113"/>
    </location>
</feature>
<gene>
    <name evidence="2" type="ORF">HHUB_1503</name>
</gene>
<evidence type="ECO:0000313" key="3">
    <source>
        <dbReference type="Proteomes" id="UP000066737"/>
    </source>
</evidence>
<dbReference type="STRING" id="1407499.HHUB_1503"/>
<dbReference type="AlphaFoldDB" id="A0A0U5H2N7"/>
<protein>
    <submittedName>
        <fullName evidence="2">DUF35 family protein</fullName>
    </submittedName>
</protein>
<sequence length="131" mass="13848">MTGDGEESVGDAGFDEFLDALADGEGYYVECANGHGSLPPRRVCPECGSADLRETPLPDAGEVATYTKVHVPAPSFADDAPYVTAVVDFGPVRLTGHVLAAVEDVEIGREVEPAVGETETRGDRLVVFEPR</sequence>
<evidence type="ECO:0000259" key="1">
    <source>
        <dbReference type="Pfam" id="PF01796"/>
    </source>
</evidence>